<feature type="region of interest" description="Disordered" evidence="1">
    <location>
        <begin position="1"/>
        <end position="21"/>
    </location>
</feature>
<organism evidence="2">
    <name type="scientific">Raoultella ornithinolytica</name>
    <name type="common">Klebsiella ornithinolytica</name>
    <dbReference type="NCBI Taxonomy" id="54291"/>
    <lineage>
        <taxon>Bacteria</taxon>
        <taxon>Pseudomonadati</taxon>
        <taxon>Pseudomonadota</taxon>
        <taxon>Gammaproteobacteria</taxon>
        <taxon>Enterobacterales</taxon>
        <taxon>Enterobacteriaceae</taxon>
        <taxon>Klebsiella/Raoultella group</taxon>
        <taxon>Raoultella</taxon>
    </lineage>
</organism>
<geneLocation type="plasmid" evidence="2">
    <name>pYNKP001-dfrA</name>
</geneLocation>
<proteinExistence type="predicted"/>
<sequence>MYFGITQDWGSPDEMKSEMKSTNVKDDSRALLISAGQLLFGERWQTELARALGLSDGRRIRQWLSGDRPIPVGIWDDLSGLLNDRSSEIALIAKHIQDRTNENV</sequence>
<protein>
    <submittedName>
        <fullName evidence="2">DNA-binding protein</fullName>
    </submittedName>
</protein>
<name>A0A1V0M360_RAOOR</name>
<keyword evidence="2" id="KW-0614">Plasmid</keyword>
<dbReference type="AlphaFoldDB" id="A0A1V0M360"/>
<evidence type="ECO:0000256" key="1">
    <source>
        <dbReference type="SAM" id="MobiDB-lite"/>
    </source>
</evidence>
<dbReference type="RefSeq" id="WP_017901035.1">
    <property type="nucleotide sequence ID" value="NZ_CP193781.1"/>
</dbReference>
<dbReference type="GO" id="GO:0003677">
    <property type="term" value="F:DNA binding"/>
    <property type="evidence" value="ECO:0007669"/>
    <property type="project" value="UniProtKB-KW"/>
</dbReference>
<keyword evidence="2" id="KW-0238">DNA-binding</keyword>
<accession>A0A1V0M360</accession>
<dbReference type="EMBL" id="KY270853">
    <property type="protein sequence ID" value="ARD69283.1"/>
    <property type="molecule type" value="Genomic_DNA"/>
</dbReference>
<evidence type="ECO:0000313" key="2">
    <source>
        <dbReference type="EMBL" id="ARD69283.1"/>
    </source>
</evidence>
<reference evidence="2" key="1">
    <citation type="journal article" date="2017" name="Int. J. Antimicrob. Agents">
        <title>Sequencing and comparative genomics analysis of the IncHI2 plasmids pT5282-mphA and p112298-catA and the IncHI5 plasmid pYNKP001-dfrA.</title>
        <authorList>
            <person name="Liang Q."/>
            <person name="Yin Z."/>
            <person name="Zhao Y."/>
            <person name="Liang L."/>
            <person name="Feng J."/>
            <person name="Zhan Z."/>
            <person name="Wang H."/>
            <person name="Song Y."/>
            <person name="Tong Y."/>
            <person name="Wu W."/>
            <person name="Chen W."/>
            <person name="Wang J."/>
            <person name="Jiang L."/>
            <person name="Zhou D."/>
        </authorList>
    </citation>
    <scope>NUCLEOTIDE SEQUENCE</scope>
    <source>
        <strain evidence="2">YNKP001</strain>
        <plasmid evidence="2">pYNKP001-dfrA</plasmid>
    </source>
</reference>